<sequence length="111" mass="13081">MCYETKRIVAHDNCPMELRISGPHIGLYCQAHNKWLKWLTDGEARICLENNLPVDILITAKSSDKEQHKPTDKQYIKVHNKDTAKQFNRLKKSRRWTEFKKLKRQTTTNTG</sequence>
<organism evidence="1">
    <name type="scientific">uncultured Caudovirales phage</name>
    <dbReference type="NCBI Taxonomy" id="2100421"/>
    <lineage>
        <taxon>Viruses</taxon>
        <taxon>Duplodnaviria</taxon>
        <taxon>Heunggongvirae</taxon>
        <taxon>Uroviricota</taxon>
        <taxon>Caudoviricetes</taxon>
        <taxon>Peduoviridae</taxon>
        <taxon>Maltschvirus</taxon>
        <taxon>Maltschvirus maltsch</taxon>
    </lineage>
</organism>
<protein>
    <submittedName>
        <fullName evidence="1">Uncharacterized protein</fullName>
    </submittedName>
</protein>
<gene>
    <name evidence="1" type="ORF">UFOVP284_5</name>
    <name evidence="2" type="ORF">UFOVP646_17</name>
</gene>
<reference evidence="1" key="1">
    <citation type="submission" date="2020-04" db="EMBL/GenBank/DDBJ databases">
        <authorList>
            <person name="Chiriac C."/>
            <person name="Salcher M."/>
            <person name="Ghai R."/>
            <person name="Kavagutti S V."/>
        </authorList>
    </citation>
    <scope>NUCLEOTIDE SEQUENCE</scope>
</reference>
<accession>A0A6J5LPY4</accession>
<evidence type="ECO:0000313" key="1">
    <source>
        <dbReference type="EMBL" id="CAB4135293.1"/>
    </source>
</evidence>
<dbReference type="EMBL" id="LR796299">
    <property type="protein sequence ID" value="CAB4135293.1"/>
    <property type="molecule type" value="Genomic_DNA"/>
</dbReference>
<name>A0A6J5LPY4_9CAUD</name>
<dbReference type="EMBL" id="LR796616">
    <property type="protein sequence ID" value="CAB4154598.1"/>
    <property type="molecule type" value="Genomic_DNA"/>
</dbReference>
<evidence type="ECO:0000313" key="2">
    <source>
        <dbReference type="EMBL" id="CAB4154598.1"/>
    </source>
</evidence>
<proteinExistence type="predicted"/>